<dbReference type="Proteomes" id="UP000323963">
    <property type="component" value="Segment"/>
</dbReference>
<accession>A0A5B9MSN3</accession>
<evidence type="ECO:0000313" key="2">
    <source>
        <dbReference type="Proteomes" id="UP000323963"/>
    </source>
</evidence>
<protein>
    <submittedName>
        <fullName evidence="1">Uncharacterized protein</fullName>
    </submittedName>
</protein>
<gene>
    <name evidence="1" type="ORF">CHRON_22</name>
</gene>
<evidence type="ECO:0000313" key="1">
    <source>
        <dbReference type="EMBL" id="QEG04420.1"/>
    </source>
</evidence>
<reference evidence="1 2" key="1">
    <citation type="submission" date="2019-04" db="EMBL/GenBank/DDBJ databases">
        <authorList>
            <person name="Chronis J.D."/>
            <person name="Sharma R."/>
            <person name="Thurgood T.L."/>
            <person name="Hoffmann C."/>
            <person name="Kruger J.L."/>
            <person name="Loertscher E."/>
            <person name="Arens D.K."/>
            <person name="Johnson L."/>
            <person name="Thompson D.W."/>
            <person name="Walker J."/>
            <person name="Casjens S."/>
            <person name="Grose J.H."/>
        </authorList>
    </citation>
    <scope>NUCLEOTIDE SEQUENCE [LARGE SCALE GENOMIC DNA]</scope>
</reference>
<organism evidence="1 2">
    <name type="scientific">Klebsiella phage vB_Kpn_Chronis</name>
    <dbReference type="NCBI Taxonomy" id="2591378"/>
    <lineage>
        <taxon>Viruses</taxon>
        <taxon>Duplodnaviria</taxon>
        <taxon>Heunggongvirae</taxon>
        <taxon>Uroviricota</taxon>
        <taxon>Caudoviricetes</taxon>
    </lineage>
</organism>
<name>A0A5B9MSN3_9CAUD</name>
<keyword evidence="2" id="KW-1185">Reference proteome</keyword>
<proteinExistence type="predicted"/>
<dbReference type="EMBL" id="MN013086">
    <property type="protein sequence ID" value="QEG04420.1"/>
    <property type="molecule type" value="Genomic_DNA"/>
</dbReference>
<sequence>MVMIKMKTSIILAFLSVSLCAGSSFAASFDCNKSKNFAEKTICSDKKLSEDDEVLAKVYNLAKKVAHNKNGFDRLTKDLWDSRDLCTDYKCINDWYDTVFVAYDSVIKTNASDEVLNNIQKKYDESITQKPAISNGDKRKKEAKDYSLYDSKDRAAPVEHNAILYKDTPEAFEFIDTLVGFVRQSSYKCDSVSSFIPMVSSNGFTLACNKFSYKYEIKNNGGNVSVSVDN</sequence>